<dbReference type="Gene3D" id="3.30.470.10">
    <property type="match status" value="1"/>
</dbReference>
<dbReference type="GO" id="GO:0046394">
    <property type="term" value="P:carboxylic acid biosynthetic process"/>
    <property type="evidence" value="ECO:0007669"/>
    <property type="project" value="UniProtKB-ARBA"/>
</dbReference>
<dbReference type="Proteomes" id="UP000266005">
    <property type="component" value="Unassembled WGS sequence"/>
</dbReference>
<comment type="pathway">
    <text evidence="3">Amino-acid biosynthesis; L-valine biosynthesis; L-valine from pyruvate: step 4/4.</text>
</comment>
<comment type="similarity">
    <text evidence="5 11">Belongs to the class-IV pyridoxal-phosphate-dependent aminotransferase family.</text>
</comment>
<evidence type="ECO:0000256" key="10">
    <source>
        <dbReference type="ARBA" id="ARBA00049229"/>
    </source>
</evidence>
<evidence type="ECO:0000256" key="1">
    <source>
        <dbReference type="ARBA" id="ARBA00001933"/>
    </source>
</evidence>
<dbReference type="GO" id="GO:0004084">
    <property type="term" value="F:branched-chain-amino-acid transaminase activity"/>
    <property type="evidence" value="ECO:0007669"/>
    <property type="project" value="UniProtKB-EC"/>
</dbReference>
<dbReference type="InterPro" id="IPR043132">
    <property type="entry name" value="BCAT-like_C"/>
</dbReference>
<comment type="catalytic activity">
    <reaction evidence="9">
        <text>L-isoleucine + 2-oxoglutarate = (S)-3-methyl-2-oxopentanoate + L-glutamate</text>
        <dbReference type="Rhea" id="RHEA:24801"/>
        <dbReference type="ChEBI" id="CHEBI:16810"/>
        <dbReference type="ChEBI" id="CHEBI:29985"/>
        <dbReference type="ChEBI" id="CHEBI:35146"/>
        <dbReference type="ChEBI" id="CHEBI:58045"/>
        <dbReference type="EC" id="2.6.1.42"/>
    </reaction>
</comment>
<dbReference type="Gene3D" id="3.20.10.10">
    <property type="entry name" value="D-amino Acid Aminotransferase, subunit A, domain 2"/>
    <property type="match status" value="1"/>
</dbReference>
<name>A0A399SIC8_9BACT</name>
<sequence>MKLLYSGQLLHEEALHIPATNRAFQYNDGFFETIIIVNGKLRFWKSHQERMQEAALALGLELPGYFLDVGLEHQLVELAKQNSAELYGRVKLKVWRGGNGLYTPDTNTAHWLATAVASEPAPFSAIEIGICQKINTAYHALSGFKGPNAPLYVLAGIEKKERQLDDMLLLSPQGWVSELTSSNIFWVQDNQFYTPSLNTGCVNGILRRQMLAWCAANSFTYHEVQVTPKHVFMSDTAFAINITGIRSIRNIDQVALRQQPELLHRLRVGLGIV</sequence>
<reference evidence="14" key="1">
    <citation type="submission" date="2018-08" db="EMBL/GenBank/DDBJ databases">
        <title>Mucilaginibacter sp. MYSH2.</title>
        <authorList>
            <person name="Seo T."/>
        </authorList>
    </citation>
    <scope>NUCLEOTIDE SEQUENCE [LARGE SCALE GENOMIC DNA]</scope>
    <source>
        <strain evidence="14">KIRAN</strain>
    </source>
</reference>
<evidence type="ECO:0000313" key="13">
    <source>
        <dbReference type="EMBL" id="RIJ41627.1"/>
    </source>
</evidence>
<evidence type="ECO:0000256" key="4">
    <source>
        <dbReference type="ARBA" id="ARBA00005072"/>
    </source>
</evidence>
<dbReference type="InterPro" id="IPR036038">
    <property type="entry name" value="Aminotransferase-like"/>
</dbReference>
<evidence type="ECO:0000256" key="11">
    <source>
        <dbReference type="RuleBase" id="RU004106"/>
    </source>
</evidence>
<dbReference type="SUPFAM" id="SSF56752">
    <property type="entry name" value="D-aminoacid aminotransferase-like PLP-dependent enzymes"/>
    <property type="match status" value="1"/>
</dbReference>
<comment type="pathway">
    <text evidence="2">Amino-acid biosynthesis; L-isoleucine biosynthesis; L-isoleucine from 2-oxobutanoate: step 4/4.</text>
</comment>
<protein>
    <recommendedName>
        <fullName evidence="6">branched-chain-amino-acid transaminase</fullName>
        <ecNumber evidence="6">2.6.1.42</ecNumber>
    </recommendedName>
</protein>
<organism evidence="13 14">
    <name type="scientific">Pontibacter oryzae</name>
    <dbReference type="NCBI Taxonomy" id="2304593"/>
    <lineage>
        <taxon>Bacteria</taxon>
        <taxon>Pseudomonadati</taxon>
        <taxon>Bacteroidota</taxon>
        <taxon>Cytophagia</taxon>
        <taxon>Cytophagales</taxon>
        <taxon>Hymenobacteraceae</taxon>
        <taxon>Pontibacter</taxon>
    </lineage>
</organism>
<evidence type="ECO:0000313" key="14">
    <source>
        <dbReference type="Proteomes" id="UP000266005"/>
    </source>
</evidence>
<accession>A0A399SIC8</accession>
<dbReference type="Pfam" id="PF01063">
    <property type="entry name" value="Aminotran_4"/>
    <property type="match status" value="1"/>
</dbReference>
<comment type="cofactor">
    <cofactor evidence="1 12">
        <name>pyridoxal 5'-phosphate</name>
        <dbReference type="ChEBI" id="CHEBI:597326"/>
    </cofactor>
</comment>
<dbReference type="InterPro" id="IPR018300">
    <property type="entry name" value="Aminotrans_IV_CS"/>
</dbReference>
<keyword evidence="14" id="KW-1185">Reference proteome</keyword>
<gene>
    <name evidence="13" type="ORF">D1627_06245</name>
</gene>
<dbReference type="PANTHER" id="PTHR42743">
    <property type="entry name" value="AMINO-ACID AMINOTRANSFERASE"/>
    <property type="match status" value="1"/>
</dbReference>
<evidence type="ECO:0000256" key="6">
    <source>
        <dbReference type="ARBA" id="ARBA00013053"/>
    </source>
</evidence>
<evidence type="ECO:0000256" key="3">
    <source>
        <dbReference type="ARBA" id="ARBA00004931"/>
    </source>
</evidence>
<dbReference type="RefSeq" id="WP_119431375.1">
    <property type="nucleotide sequence ID" value="NZ_QWGE01000002.1"/>
</dbReference>
<dbReference type="AlphaFoldDB" id="A0A399SIC8"/>
<comment type="caution">
    <text evidence="13">The sequence shown here is derived from an EMBL/GenBank/DDBJ whole genome shotgun (WGS) entry which is preliminary data.</text>
</comment>
<evidence type="ECO:0000256" key="2">
    <source>
        <dbReference type="ARBA" id="ARBA00004824"/>
    </source>
</evidence>
<comment type="pathway">
    <text evidence="4">Amino-acid biosynthesis; L-leucine biosynthesis; L-leucine from 3-methyl-2-oxobutanoate: step 4/4.</text>
</comment>
<dbReference type="InterPro" id="IPR001544">
    <property type="entry name" value="Aminotrans_IV"/>
</dbReference>
<dbReference type="EMBL" id="QWGE01000002">
    <property type="protein sequence ID" value="RIJ41627.1"/>
    <property type="molecule type" value="Genomic_DNA"/>
</dbReference>
<dbReference type="InterPro" id="IPR050571">
    <property type="entry name" value="Class-IV_PLP-Dep_Aminotrnsfr"/>
</dbReference>
<evidence type="ECO:0000256" key="12">
    <source>
        <dbReference type="RuleBase" id="RU004516"/>
    </source>
</evidence>
<comment type="catalytic activity">
    <reaction evidence="10">
        <text>L-leucine + 2-oxoglutarate = 4-methyl-2-oxopentanoate + L-glutamate</text>
        <dbReference type="Rhea" id="RHEA:18321"/>
        <dbReference type="ChEBI" id="CHEBI:16810"/>
        <dbReference type="ChEBI" id="CHEBI:17865"/>
        <dbReference type="ChEBI" id="CHEBI:29985"/>
        <dbReference type="ChEBI" id="CHEBI:57427"/>
        <dbReference type="EC" id="2.6.1.42"/>
    </reaction>
</comment>
<evidence type="ECO:0000256" key="5">
    <source>
        <dbReference type="ARBA" id="ARBA00009320"/>
    </source>
</evidence>
<comment type="catalytic activity">
    <reaction evidence="8">
        <text>L-valine + 2-oxoglutarate = 3-methyl-2-oxobutanoate + L-glutamate</text>
        <dbReference type="Rhea" id="RHEA:24813"/>
        <dbReference type="ChEBI" id="CHEBI:11851"/>
        <dbReference type="ChEBI" id="CHEBI:16810"/>
        <dbReference type="ChEBI" id="CHEBI:29985"/>
        <dbReference type="ChEBI" id="CHEBI:57762"/>
        <dbReference type="EC" id="2.6.1.42"/>
    </reaction>
</comment>
<evidence type="ECO:0000256" key="8">
    <source>
        <dbReference type="ARBA" id="ARBA00048212"/>
    </source>
</evidence>
<evidence type="ECO:0000256" key="9">
    <source>
        <dbReference type="ARBA" id="ARBA00048798"/>
    </source>
</evidence>
<dbReference type="PROSITE" id="PS00770">
    <property type="entry name" value="AA_TRANSFER_CLASS_4"/>
    <property type="match status" value="1"/>
</dbReference>
<proteinExistence type="inferred from homology"/>
<dbReference type="PANTHER" id="PTHR42743:SF11">
    <property type="entry name" value="AMINODEOXYCHORISMATE LYASE"/>
    <property type="match status" value="1"/>
</dbReference>
<evidence type="ECO:0000256" key="7">
    <source>
        <dbReference type="ARBA" id="ARBA00022898"/>
    </source>
</evidence>
<dbReference type="InterPro" id="IPR043131">
    <property type="entry name" value="BCAT-like_N"/>
</dbReference>
<dbReference type="EC" id="2.6.1.42" evidence="6"/>
<dbReference type="OrthoDB" id="9805628at2"/>
<keyword evidence="7 12" id="KW-0663">Pyridoxal phosphate</keyword>